<name>A0A166SE13_9AGAM</name>
<dbReference type="Proteomes" id="UP000076532">
    <property type="component" value="Unassembled WGS sequence"/>
</dbReference>
<evidence type="ECO:0000313" key="2">
    <source>
        <dbReference type="Proteomes" id="UP000076532"/>
    </source>
</evidence>
<evidence type="ECO:0000313" key="1">
    <source>
        <dbReference type="EMBL" id="KZP29340.1"/>
    </source>
</evidence>
<protein>
    <submittedName>
        <fullName evidence="1">Uncharacterized protein</fullName>
    </submittedName>
</protein>
<dbReference type="AlphaFoldDB" id="A0A166SE13"/>
<sequence length="92" mass="10588">MSTQPSLQAELRAGGQTYPLDAPATFVISIFPNELLEILISNISPHWRQLPHDIPRLWMCVIIATAPHLSELRNDEYKPFIKYVYSHSAYHQ</sequence>
<dbReference type="EMBL" id="KV417499">
    <property type="protein sequence ID" value="KZP29340.1"/>
    <property type="molecule type" value="Genomic_DNA"/>
</dbReference>
<gene>
    <name evidence="1" type="ORF">FIBSPDRAFT_851741</name>
</gene>
<accession>A0A166SE13</accession>
<reference evidence="1 2" key="1">
    <citation type="journal article" date="2016" name="Mol. Biol. Evol.">
        <title>Comparative Genomics of Early-Diverging Mushroom-Forming Fungi Provides Insights into the Origins of Lignocellulose Decay Capabilities.</title>
        <authorList>
            <person name="Nagy L.G."/>
            <person name="Riley R."/>
            <person name="Tritt A."/>
            <person name="Adam C."/>
            <person name="Daum C."/>
            <person name="Floudas D."/>
            <person name="Sun H."/>
            <person name="Yadav J.S."/>
            <person name="Pangilinan J."/>
            <person name="Larsson K.H."/>
            <person name="Matsuura K."/>
            <person name="Barry K."/>
            <person name="Labutti K."/>
            <person name="Kuo R."/>
            <person name="Ohm R.A."/>
            <person name="Bhattacharya S.S."/>
            <person name="Shirouzu T."/>
            <person name="Yoshinaga Y."/>
            <person name="Martin F.M."/>
            <person name="Grigoriev I.V."/>
            <person name="Hibbett D.S."/>
        </authorList>
    </citation>
    <scope>NUCLEOTIDE SEQUENCE [LARGE SCALE GENOMIC DNA]</scope>
    <source>
        <strain evidence="1 2">CBS 109695</strain>
    </source>
</reference>
<organism evidence="1 2">
    <name type="scientific">Athelia psychrophila</name>
    <dbReference type="NCBI Taxonomy" id="1759441"/>
    <lineage>
        <taxon>Eukaryota</taxon>
        <taxon>Fungi</taxon>
        <taxon>Dikarya</taxon>
        <taxon>Basidiomycota</taxon>
        <taxon>Agaricomycotina</taxon>
        <taxon>Agaricomycetes</taxon>
        <taxon>Agaricomycetidae</taxon>
        <taxon>Atheliales</taxon>
        <taxon>Atheliaceae</taxon>
        <taxon>Athelia</taxon>
    </lineage>
</organism>
<proteinExistence type="predicted"/>
<keyword evidence="2" id="KW-1185">Reference proteome</keyword>